<proteinExistence type="predicted"/>
<sequence length="210" mass="23552">MNRNKGDPRWKTLGFDDASSHYVVQVSTYKDSEIHDRKVACKSDAFVAKSEKAVEKFDLDEGDLEEYGLESVEGTGISIKKEILKQKSWQKIGMDVVKKLFGNAELGAGISIYEQKGKKHKNLHESLECNRAIVEKWCGSVKAFEEFYCSMPGITKLDIAKLLDGKENDQTRAEIAIKIGGVADAKMKYMIDSDDVLAKKIFWGVGVFDE</sequence>
<dbReference type="EMBL" id="UINC01131728">
    <property type="protein sequence ID" value="SVD13610.1"/>
    <property type="molecule type" value="Genomic_DNA"/>
</dbReference>
<feature type="non-terminal residue" evidence="1">
    <location>
        <position position="210"/>
    </location>
</feature>
<gene>
    <name evidence="1" type="ORF">METZ01_LOCUS366464</name>
</gene>
<dbReference type="AlphaFoldDB" id="A0A382SUL1"/>
<reference evidence="1" key="1">
    <citation type="submission" date="2018-05" db="EMBL/GenBank/DDBJ databases">
        <authorList>
            <person name="Lanie J.A."/>
            <person name="Ng W.-L."/>
            <person name="Kazmierczak K.M."/>
            <person name="Andrzejewski T.M."/>
            <person name="Davidsen T.M."/>
            <person name="Wayne K.J."/>
            <person name="Tettelin H."/>
            <person name="Glass J.I."/>
            <person name="Rusch D."/>
            <person name="Podicherti R."/>
            <person name="Tsui H.-C.T."/>
            <person name="Winkler M.E."/>
        </authorList>
    </citation>
    <scope>NUCLEOTIDE SEQUENCE</scope>
</reference>
<accession>A0A382SUL1</accession>
<name>A0A382SUL1_9ZZZZ</name>
<protein>
    <submittedName>
        <fullName evidence="1">Uncharacterized protein</fullName>
    </submittedName>
</protein>
<organism evidence="1">
    <name type="scientific">marine metagenome</name>
    <dbReference type="NCBI Taxonomy" id="408172"/>
    <lineage>
        <taxon>unclassified sequences</taxon>
        <taxon>metagenomes</taxon>
        <taxon>ecological metagenomes</taxon>
    </lineage>
</organism>
<evidence type="ECO:0000313" key="1">
    <source>
        <dbReference type="EMBL" id="SVD13610.1"/>
    </source>
</evidence>